<evidence type="ECO:0000256" key="4">
    <source>
        <dbReference type="ARBA" id="ARBA00023242"/>
    </source>
</evidence>
<evidence type="ECO:0000256" key="1">
    <source>
        <dbReference type="ARBA" id="ARBA00004123"/>
    </source>
</evidence>
<accession>A0A1Q3DXF3</accession>
<dbReference type="PANTHER" id="PTHR12663">
    <property type="entry name" value="ANDROGEN INDUCED INHIBITOR OF PROLIFERATION AS3 / PDS5-RELATED"/>
    <property type="match status" value="1"/>
</dbReference>
<keyword evidence="3" id="KW-0498">Mitosis</keyword>
<dbReference type="GO" id="GO:0000785">
    <property type="term" value="C:chromatin"/>
    <property type="evidence" value="ECO:0007669"/>
    <property type="project" value="TreeGrafter"/>
</dbReference>
<feature type="compositionally biased region" description="Basic residues" evidence="6">
    <location>
        <begin position="1140"/>
        <end position="1160"/>
    </location>
</feature>
<feature type="compositionally biased region" description="Basic residues" evidence="6">
    <location>
        <begin position="1208"/>
        <end position="1224"/>
    </location>
</feature>
<dbReference type="STRING" id="5353.A0A1Q3DXF3"/>
<comment type="subcellular location">
    <subcellularLocation>
        <location evidence="1">Nucleus</location>
    </subcellularLocation>
</comment>
<dbReference type="Pfam" id="PF20168">
    <property type="entry name" value="PDS5"/>
    <property type="match status" value="1"/>
</dbReference>
<reference evidence="7 8" key="2">
    <citation type="submission" date="2017-02" db="EMBL/GenBank/DDBJ databases">
        <title>A genome survey and senescence transcriptome analysis in Lentinula edodes.</title>
        <authorList>
            <person name="Sakamoto Y."/>
            <person name="Nakade K."/>
            <person name="Sato S."/>
            <person name="Yoshida Y."/>
            <person name="Miyazaki K."/>
            <person name="Natsume S."/>
            <person name="Konno N."/>
        </authorList>
    </citation>
    <scope>NUCLEOTIDE SEQUENCE [LARGE SCALE GENOMIC DNA]</scope>
    <source>
        <strain evidence="7 8">NBRC 111202</strain>
    </source>
</reference>
<dbReference type="PANTHER" id="PTHR12663:SF0">
    <property type="entry name" value="PRECOCIOUS DISSOCIATION OF SISTERS 5, ISOFORM A"/>
    <property type="match status" value="1"/>
</dbReference>
<sequence length="1233" mass="137504">MVAQTRHTGQLSPKKLAFREKLITKGQSNDALLKKLKTLHSELAEMDQELVDVNSMSSVRKELVSSSIMLHKDRGVKAYAACCMADILRLYAPDAPYTQAELRDIFQFFFKQLSNNLKGPDVTYYTQYFHLLESLSTVKSVVLVCDLPNADELVLGIFRDLFAMIRRDLPKQIETFMAEILVAIVDESSSLSGDVLEIIMAQFMDKSARVEQPAYRLAVSVCNQTADKLQRNVALYFTDIIVSNSEEEDFEQIRIAHDLIKRLHASCPNLLPSVIPQLEEELHADASTLRAIATQVLGEMFSDKSGGDLARNHPSTWNAWLGRKVDKSPAVRLRFVESSNGLYSAPPEMAEAIESALNGKLLDPDEKIRAAVCKIYSQLDYETAVHHVSELQLKAIAGRVADKKLTVRFEAANSLAKLYGLAYPEIENNNVTAISKFSWIPNELLHMTTIVVDCRTVVEQVLSDYILPLPSFTPSSLNSKTAEVDETAWTDHLLNVMRYLTDQSINALVLLSNLKPNRPSAIDIFVDACVQYNGGVIDENEERVTQKLGRIIEVISVYFPDPAKMREDLKAFAKVNEPRLYKLMKTCLDVETDLKGLVKAQHDFIRRLEQSSSTLTTSLTALLRRGSLHIANTSSIPTLLLRLQRSQGTTITKTNLAANNAQVLFTNIAKFCPALFKPHVDELITSIEDGKNDKTVAVGLQALASLVKLDSLLMPLESSTVEVIKSHVLSSNHRHAKFAARIFAFCEEKNTICGGVVESIADSLYKAPADQLVAHLVSLAQFARFIPDAFEQKSDVITAFLLKKLLMVPSLPPDDLEDDGEEWVEDDEVSNNLKAKIAALKILRYRTMSHANSKNAVDISTPVLKMLATILDRGGSLAGNDAVEEDRKALSRIRLQAAISLLYLSSVPAYADALTPKFIRLALTIQDTCFNVRMSFLQKLVPLLWHRKLPAKYHLILFLTAHDPEEDIKQKAAAAASGLFRKLPSDLRTENLEFVFIRLLHLLAHHPDFATSQSELQDIAKYVQFYLELIGSEETIPLLYHLASKGKTVRDPESQAYSENLYAMCEIAQELIKFRAQHNNWTIPTFPGKIKLPHDILRPQPNAEIANKIAKQTFLPPDASSWLAEIVMAAPREKKERKIPAKRKAATTNGHSKRSRKKRKQTDSSDEELFDVHTDATDIEMSDGPPVHPPGVDEAEESSGEEQLGRGARSKAKAKARRKSRTSKKAGTPSSDG</sequence>
<dbReference type="GO" id="GO:0007064">
    <property type="term" value="P:mitotic sister chromatid cohesion"/>
    <property type="evidence" value="ECO:0007669"/>
    <property type="project" value="InterPro"/>
</dbReference>
<dbReference type="Proteomes" id="UP000188533">
    <property type="component" value="Unassembled WGS sequence"/>
</dbReference>
<protein>
    <submittedName>
        <fullName evidence="7">Cohesin-associated protein Pds5</fullName>
    </submittedName>
</protein>
<evidence type="ECO:0000256" key="3">
    <source>
        <dbReference type="ARBA" id="ARBA00022776"/>
    </source>
</evidence>
<organism evidence="7 8">
    <name type="scientific">Lentinula edodes</name>
    <name type="common">Shiitake mushroom</name>
    <name type="synonym">Lentinus edodes</name>
    <dbReference type="NCBI Taxonomy" id="5353"/>
    <lineage>
        <taxon>Eukaryota</taxon>
        <taxon>Fungi</taxon>
        <taxon>Dikarya</taxon>
        <taxon>Basidiomycota</taxon>
        <taxon>Agaricomycotina</taxon>
        <taxon>Agaricomycetes</taxon>
        <taxon>Agaricomycetidae</taxon>
        <taxon>Agaricales</taxon>
        <taxon>Marasmiineae</taxon>
        <taxon>Omphalotaceae</taxon>
        <taxon>Lentinula</taxon>
    </lineage>
</organism>
<gene>
    <name evidence="7" type="ORF">LENED_001159</name>
</gene>
<evidence type="ECO:0000256" key="2">
    <source>
        <dbReference type="ARBA" id="ARBA00022618"/>
    </source>
</evidence>
<dbReference type="EMBL" id="BDGU01000016">
    <property type="protein sequence ID" value="GAV99684.1"/>
    <property type="molecule type" value="Genomic_DNA"/>
</dbReference>
<dbReference type="InterPro" id="IPR016024">
    <property type="entry name" value="ARM-type_fold"/>
</dbReference>
<dbReference type="SUPFAM" id="SSF48371">
    <property type="entry name" value="ARM repeat"/>
    <property type="match status" value="2"/>
</dbReference>
<evidence type="ECO:0000313" key="7">
    <source>
        <dbReference type="EMBL" id="GAV99684.1"/>
    </source>
</evidence>
<keyword evidence="8" id="KW-1185">Reference proteome</keyword>
<dbReference type="GO" id="GO:0005634">
    <property type="term" value="C:nucleus"/>
    <property type="evidence" value="ECO:0007669"/>
    <property type="project" value="UniProtKB-SubCell"/>
</dbReference>
<dbReference type="Gene3D" id="1.25.10.10">
    <property type="entry name" value="Leucine-rich Repeat Variant"/>
    <property type="match status" value="1"/>
</dbReference>
<evidence type="ECO:0000256" key="5">
    <source>
        <dbReference type="ARBA" id="ARBA00023306"/>
    </source>
</evidence>
<evidence type="ECO:0000313" key="8">
    <source>
        <dbReference type="Proteomes" id="UP000188533"/>
    </source>
</evidence>
<dbReference type="CDD" id="cd19953">
    <property type="entry name" value="PDS5"/>
    <property type="match status" value="1"/>
</dbReference>
<dbReference type="GO" id="GO:0051301">
    <property type="term" value="P:cell division"/>
    <property type="evidence" value="ECO:0007669"/>
    <property type="project" value="UniProtKB-KW"/>
</dbReference>
<keyword evidence="5" id="KW-0131">Cell cycle</keyword>
<keyword evidence="2" id="KW-0132">Cell division</keyword>
<comment type="caution">
    <text evidence="7">The sequence shown here is derived from an EMBL/GenBank/DDBJ whole genome shotgun (WGS) entry which is preliminary data.</text>
</comment>
<dbReference type="InterPro" id="IPR039776">
    <property type="entry name" value="Pds5"/>
</dbReference>
<evidence type="ECO:0000256" key="6">
    <source>
        <dbReference type="SAM" id="MobiDB-lite"/>
    </source>
</evidence>
<feature type="region of interest" description="Disordered" evidence="6">
    <location>
        <begin position="1132"/>
        <end position="1233"/>
    </location>
</feature>
<reference evidence="7 8" key="1">
    <citation type="submission" date="2016-08" db="EMBL/GenBank/DDBJ databases">
        <authorList>
            <consortium name="Lentinula edodes genome sequencing consortium"/>
            <person name="Sakamoto Y."/>
            <person name="Nakade K."/>
            <person name="Sato S."/>
            <person name="Yoshida Y."/>
            <person name="Miyazaki K."/>
            <person name="Natsume S."/>
            <person name="Konno N."/>
        </authorList>
    </citation>
    <scope>NUCLEOTIDE SEQUENCE [LARGE SCALE GENOMIC DNA]</scope>
    <source>
        <strain evidence="7 8">NBRC 111202</strain>
    </source>
</reference>
<name>A0A1Q3DXF3_LENED</name>
<keyword evidence="4" id="KW-0539">Nucleus</keyword>
<dbReference type="AlphaFoldDB" id="A0A1Q3DXF3"/>
<dbReference type="InterPro" id="IPR011989">
    <property type="entry name" value="ARM-like"/>
</dbReference>
<dbReference type="GO" id="GO:0006281">
    <property type="term" value="P:DNA repair"/>
    <property type="evidence" value="ECO:0007669"/>
    <property type="project" value="TreeGrafter"/>
</dbReference>
<proteinExistence type="predicted"/>